<accession>A0ABX4G1Q7</accession>
<name>A0ABX4G1Q7_9GAMM</name>
<sequence>MALSFKKLFKKDDSKANAVLTQQAKTEDTQTTIEEAENNTAEKKKGKHGEPGFCCGSCS</sequence>
<proteinExistence type="predicted"/>
<keyword evidence="3" id="KW-1185">Reference proteome</keyword>
<protein>
    <submittedName>
        <fullName evidence="2">CCGSCS motif protein</fullName>
    </submittedName>
</protein>
<feature type="region of interest" description="Disordered" evidence="1">
    <location>
        <begin position="20"/>
        <end position="59"/>
    </location>
</feature>
<gene>
    <name evidence="2" type="ORF">ASV53_05805</name>
</gene>
<dbReference type="InterPro" id="IPR026481">
    <property type="entry name" value="CCGSCS"/>
</dbReference>
<dbReference type="Proteomes" id="UP000215999">
    <property type="component" value="Unassembled WGS sequence"/>
</dbReference>
<dbReference type="EMBL" id="NOIF01000022">
    <property type="protein sequence ID" value="OZS44926.1"/>
    <property type="molecule type" value="Genomic_DNA"/>
</dbReference>
<reference evidence="2 3" key="1">
    <citation type="journal article" date="2016" name="Antonie Van Leeuwenhoek">
        <title>Photobacterium sanguinicancri sp. nov. isolated from marine animals.</title>
        <authorList>
            <person name="Gomez-Gil B."/>
            <person name="Roque A."/>
            <person name="Rotllant G."/>
            <person name="Romalde J.L."/>
            <person name="Doce A."/>
            <person name="Eggermont M."/>
            <person name="Defoirdt T."/>
        </authorList>
    </citation>
    <scope>NUCLEOTIDE SEQUENCE [LARGE SCALE GENOMIC DNA]</scope>
    <source>
        <strain evidence="2 3">CAIM 1827</strain>
    </source>
</reference>
<evidence type="ECO:0000313" key="3">
    <source>
        <dbReference type="Proteomes" id="UP000215999"/>
    </source>
</evidence>
<evidence type="ECO:0000313" key="2">
    <source>
        <dbReference type="EMBL" id="OZS44926.1"/>
    </source>
</evidence>
<evidence type="ECO:0000256" key="1">
    <source>
        <dbReference type="SAM" id="MobiDB-lite"/>
    </source>
</evidence>
<dbReference type="NCBIfam" id="TIGR04101">
    <property type="entry name" value="CCGSCS"/>
    <property type="match status" value="1"/>
</dbReference>
<dbReference type="RefSeq" id="WP_094956411.1">
    <property type="nucleotide sequence ID" value="NZ_JAKJUC010000012.1"/>
</dbReference>
<comment type="caution">
    <text evidence="2">The sequence shown here is derived from an EMBL/GenBank/DDBJ whole genome shotgun (WGS) entry which is preliminary data.</text>
</comment>
<organism evidence="2 3">
    <name type="scientific">Photobacterium sanguinicancri</name>
    <dbReference type="NCBI Taxonomy" id="875932"/>
    <lineage>
        <taxon>Bacteria</taxon>
        <taxon>Pseudomonadati</taxon>
        <taxon>Pseudomonadota</taxon>
        <taxon>Gammaproteobacteria</taxon>
        <taxon>Vibrionales</taxon>
        <taxon>Vibrionaceae</taxon>
        <taxon>Photobacterium</taxon>
    </lineage>
</organism>